<reference evidence="1 2" key="1">
    <citation type="submission" date="2024-10" db="EMBL/GenBank/DDBJ databases">
        <title>Updated reference genomes for cyclostephanoid diatoms.</title>
        <authorList>
            <person name="Roberts W.R."/>
            <person name="Alverson A.J."/>
        </authorList>
    </citation>
    <scope>NUCLEOTIDE SEQUENCE [LARGE SCALE GENOMIC DNA]</scope>
    <source>
        <strain evidence="1 2">AJA276-08</strain>
    </source>
</reference>
<dbReference type="EMBL" id="JALLAZ020000358">
    <property type="protein sequence ID" value="KAL3797184.1"/>
    <property type="molecule type" value="Genomic_DNA"/>
</dbReference>
<proteinExistence type="predicted"/>
<organism evidence="1 2">
    <name type="scientific">Stephanodiscus triporus</name>
    <dbReference type="NCBI Taxonomy" id="2934178"/>
    <lineage>
        <taxon>Eukaryota</taxon>
        <taxon>Sar</taxon>
        <taxon>Stramenopiles</taxon>
        <taxon>Ochrophyta</taxon>
        <taxon>Bacillariophyta</taxon>
        <taxon>Coscinodiscophyceae</taxon>
        <taxon>Thalassiosirophycidae</taxon>
        <taxon>Stephanodiscales</taxon>
        <taxon>Stephanodiscaceae</taxon>
        <taxon>Stephanodiscus</taxon>
    </lineage>
</organism>
<comment type="caution">
    <text evidence="1">The sequence shown here is derived from an EMBL/GenBank/DDBJ whole genome shotgun (WGS) entry which is preliminary data.</text>
</comment>
<dbReference type="AlphaFoldDB" id="A0ABD3Q9Z2"/>
<sequence>MNDRQHLELINGYAKYAGFGPGKAYDITATVPGEPYNDPMFIVESYVLSLSHHGGRGGALVLPVGGELAGGAVVPREAVDAALDEDEAELRVLVLAVALQVLANLHGLLDEHVQVLGDLGGEAVRLEDANDLLPGDAVDLGDAVGVAQDDADLGGGEPLLGELAHLILDVEGGDLAPARGRALVGAGALGDALAGCVHASHAVFWGMYAHTRNVRETEKRNKALETEDAPSER</sequence>
<accession>A0ABD3Q9Z2</accession>
<gene>
    <name evidence="1" type="ORF">ACHAW5_006046</name>
</gene>
<dbReference type="Proteomes" id="UP001530315">
    <property type="component" value="Unassembled WGS sequence"/>
</dbReference>
<evidence type="ECO:0000313" key="2">
    <source>
        <dbReference type="Proteomes" id="UP001530315"/>
    </source>
</evidence>
<evidence type="ECO:0000313" key="1">
    <source>
        <dbReference type="EMBL" id="KAL3797184.1"/>
    </source>
</evidence>
<name>A0ABD3Q9Z2_9STRA</name>
<keyword evidence="2" id="KW-1185">Reference proteome</keyword>
<protein>
    <submittedName>
        <fullName evidence="1">Uncharacterized protein</fullName>
    </submittedName>
</protein>